<evidence type="ECO:0000313" key="2">
    <source>
        <dbReference type="Proteomes" id="UP000274224"/>
    </source>
</evidence>
<sequence length="64" mass="7328">MSIITKVTFIGWFKSGEMFTKEVLSCYQVIAKKSSGLRYNLAEVNKALVKAFVNDEKVFEADFR</sequence>
<reference evidence="1 2" key="1">
    <citation type="submission" date="2018-09" db="EMBL/GenBank/DDBJ databases">
        <authorList>
            <person name="Bringhurst R.M."/>
        </authorList>
    </citation>
    <scope>NUCLEOTIDE SEQUENCE [LARGE SCALE GENOMIC DNA]</scope>
</reference>
<protein>
    <submittedName>
        <fullName evidence="1">Discriminator of mRNA degradation</fullName>
    </submittedName>
</protein>
<proteinExistence type="predicted"/>
<name>A0A3G3MCT4_9CAUD</name>
<organism evidence="1 2">
    <name type="scientific">Escherichia phage OLB35</name>
    <dbReference type="NCBI Taxonomy" id="2448911"/>
    <lineage>
        <taxon>Viruses</taxon>
        <taxon>Duplodnaviria</taxon>
        <taxon>Heunggongvirae</taxon>
        <taxon>Uroviricota</taxon>
        <taxon>Caudoviricetes</taxon>
        <taxon>Pantevenvirales</taxon>
        <taxon>Straboviridae</taxon>
        <taxon>Tevenvirinae</taxon>
        <taxon>Mosigvirus</taxon>
        <taxon>Mosigvirus utam</taxon>
    </lineage>
</organism>
<evidence type="ECO:0000313" key="1">
    <source>
        <dbReference type="EMBL" id="AYR03947.1"/>
    </source>
</evidence>
<dbReference type="Proteomes" id="UP000274224">
    <property type="component" value="Segment"/>
</dbReference>
<accession>A0A3G3MCT4</accession>
<dbReference type="Pfam" id="PF17587">
    <property type="entry name" value="Dmd"/>
    <property type="match status" value="1"/>
</dbReference>
<dbReference type="EMBL" id="MH992122">
    <property type="protein sequence ID" value="AYR03947.1"/>
    <property type="molecule type" value="Genomic_DNA"/>
</dbReference>
<dbReference type="InterPro" id="IPR035137">
    <property type="entry name" value="Dmd"/>
</dbReference>